<keyword evidence="1" id="KW-0732">Signal</keyword>
<keyword evidence="4" id="KW-1185">Reference proteome</keyword>
<organism evidence="3 4">
    <name type="scientific">Phytophthora lilii</name>
    <dbReference type="NCBI Taxonomy" id="2077276"/>
    <lineage>
        <taxon>Eukaryota</taxon>
        <taxon>Sar</taxon>
        <taxon>Stramenopiles</taxon>
        <taxon>Oomycota</taxon>
        <taxon>Peronosporomycetes</taxon>
        <taxon>Peronosporales</taxon>
        <taxon>Peronosporaceae</taxon>
        <taxon>Phytophthora</taxon>
    </lineage>
</organism>
<dbReference type="OrthoDB" id="568194at2759"/>
<dbReference type="AlphaFoldDB" id="A0A9W6TD63"/>
<dbReference type="SUPFAM" id="SSF55797">
    <property type="entry name" value="PR-1-like"/>
    <property type="match status" value="1"/>
</dbReference>
<dbReference type="Proteomes" id="UP001165083">
    <property type="component" value="Unassembled WGS sequence"/>
</dbReference>
<evidence type="ECO:0000313" key="4">
    <source>
        <dbReference type="Proteomes" id="UP001165083"/>
    </source>
</evidence>
<accession>A0A9W6TD63</accession>
<proteinExistence type="predicted"/>
<evidence type="ECO:0000256" key="1">
    <source>
        <dbReference type="SAM" id="SignalP"/>
    </source>
</evidence>
<feature type="signal peptide" evidence="1">
    <location>
        <begin position="1"/>
        <end position="18"/>
    </location>
</feature>
<dbReference type="EMBL" id="BSXW01000122">
    <property type="protein sequence ID" value="GMF12498.1"/>
    <property type="molecule type" value="Genomic_DNA"/>
</dbReference>
<gene>
    <name evidence="3" type="ORF">Plil01_000310200</name>
</gene>
<comment type="caution">
    <text evidence="3">The sequence shown here is derived from an EMBL/GenBank/DDBJ whole genome shotgun (WGS) entry which is preliminary data.</text>
</comment>
<evidence type="ECO:0000313" key="3">
    <source>
        <dbReference type="EMBL" id="GMF12498.1"/>
    </source>
</evidence>
<dbReference type="InterPro" id="IPR014044">
    <property type="entry name" value="CAP_dom"/>
</dbReference>
<name>A0A9W6TD63_9STRA</name>
<reference evidence="3" key="1">
    <citation type="submission" date="2023-04" db="EMBL/GenBank/DDBJ databases">
        <title>Phytophthora lilii NBRC 32176.</title>
        <authorList>
            <person name="Ichikawa N."/>
            <person name="Sato H."/>
            <person name="Tonouchi N."/>
        </authorList>
    </citation>
    <scope>NUCLEOTIDE SEQUENCE</scope>
    <source>
        <strain evidence="3">NBRC 32176</strain>
    </source>
</reference>
<protein>
    <submittedName>
        <fullName evidence="3">Unnamed protein product</fullName>
    </submittedName>
</protein>
<feature type="domain" description="SCP" evidence="2">
    <location>
        <begin position="131"/>
        <end position="221"/>
    </location>
</feature>
<feature type="chain" id="PRO_5040877160" evidence="1">
    <location>
        <begin position="19"/>
        <end position="274"/>
    </location>
</feature>
<dbReference type="InterPro" id="IPR035940">
    <property type="entry name" value="CAP_sf"/>
</dbReference>
<evidence type="ECO:0000259" key="2">
    <source>
        <dbReference type="Pfam" id="PF00188"/>
    </source>
</evidence>
<dbReference type="Pfam" id="PF00188">
    <property type="entry name" value="CAP"/>
    <property type="match status" value="1"/>
</dbReference>
<dbReference type="Gene3D" id="3.50.4.10">
    <property type="entry name" value="Hepatocyte Growth Factor"/>
    <property type="match status" value="1"/>
</dbReference>
<sequence length="274" mass="29504">MTLLPLMLVIATLGPTQAWLRGNDGRAQWDYECHFEGHDLEALEGEPSSRCAELCLAKAGCSHWTWTSEDDGACQLKQGATNAVELHASHLCGFLPTRFAPDEARAFDLGLTLDDGDEDDRITEEEAGTALRMLNSFRSKRGKTKLTLDARLIVMADELAATCQHTPLTTSMKSGEGYQKFPALPASVKSRGFTGDVHAVSVAAPADSSVRHAIEWWTSAIEPKTGTKVFFSDDVGVVGIAKRKSTPCNGGSSDSGDTSYANAIVWTLLLAQAK</sequence>